<comment type="catalytic activity">
    <reaction evidence="9 12">
        <text>O-acetyl-L-serine + hydrogen sulfide = L-cysteine + acetate</text>
        <dbReference type="Rhea" id="RHEA:14829"/>
        <dbReference type="ChEBI" id="CHEBI:29919"/>
        <dbReference type="ChEBI" id="CHEBI:30089"/>
        <dbReference type="ChEBI" id="CHEBI:35235"/>
        <dbReference type="ChEBI" id="CHEBI:58340"/>
        <dbReference type="EC" id="2.5.1.47"/>
    </reaction>
</comment>
<dbReference type="AlphaFoldDB" id="A0A1W1WPY1"/>
<dbReference type="NCBIfam" id="TIGR01136">
    <property type="entry name" value="cysKM"/>
    <property type="match status" value="1"/>
</dbReference>
<comment type="cofactor">
    <cofactor evidence="1 10 12">
        <name>pyridoxal 5'-phosphate</name>
        <dbReference type="ChEBI" id="CHEBI:597326"/>
    </cofactor>
</comment>
<name>A0A1W1WPY1_9BACT</name>
<dbReference type="GO" id="GO:0004124">
    <property type="term" value="F:cysteine synthase activity"/>
    <property type="evidence" value="ECO:0007669"/>
    <property type="project" value="UniProtKB-UniRule"/>
</dbReference>
<dbReference type="CDD" id="cd01561">
    <property type="entry name" value="CBS_like"/>
    <property type="match status" value="1"/>
</dbReference>
<evidence type="ECO:0000313" key="15">
    <source>
        <dbReference type="Proteomes" id="UP000192602"/>
    </source>
</evidence>
<dbReference type="InterPro" id="IPR036052">
    <property type="entry name" value="TrpB-like_PALP_sf"/>
</dbReference>
<evidence type="ECO:0000256" key="12">
    <source>
        <dbReference type="RuleBase" id="RU003985"/>
    </source>
</evidence>
<keyword evidence="15" id="KW-1185">Reference proteome</keyword>
<dbReference type="Proteomes" id="UP000192602">
    <property type="component" value="Unassembled WGS sequence"/>
</dbReference>
<dbReference type="Pfam" id="PF00291">
    <property type="entry name" value="PALP"/>
    <property type="match status" value="1"/>
</dbReference>
<evidence type="ECO:0000256" key="9">
    <source>
        <dbReference type="ARBA" id="ARBA00047931"/>
    </source>
</evidence>
<evidence type="ECO:0000256" key="2">
    <source>
        <dbReference type="ARBA" id="ARBA00004962"/>
    </source>
</evidence>
<dbReference type="EC" id="2.5.1.47" evidence="4 12"/>
<dbReference type="PROSITE" id="PS00901">
    <property type="entry name" value="CYS_SYNTHASE"/>
    <property type="match status" value="1"/>
</dbReference>
<evidence type="ECO:0000256" key="10">
    <source>
        <dbReference type="PIRSR" id="PIRSR605856-50"/>
    </source>
</evidence>
<keyword evidence="8 12" id="KW-0198">Cysteine biosynthesis</keyword>
<evidence type="ECO:0000256" key="6">
    <source>
        <dbReference type="ARBA" id="ARBA00022679"/>
    </source>
</evidence>
<dbReference type="SUPFAM" id="SSF53686">
    <property type="entry name" value="Tryptophan synthase beta subunit-like PLP-dependent enzymes"/>
    <property type="match status" value="1"/>
</dbReference>
<keyword evidence="6 12" id="KW-0808">Transferase</keyword>
<reference evidence="15" key="1">
    <citation type="submission" date="2017-04" db="EMBL/GenBank/DDBJ databases">
        <authorList>
            <person name="Varghese N."/>
            <person name="Submissions S."/>
        </authorList>
    </citation>
    <scope>NUCLEOTIDE SEQUENCE [LARGE SCALE GENOMIC DNA]</scope>
    <source>
        <strain evidence="15">DSM 16512</strain>
    </source>
</reference>
<sequence>MIASNITQLIGKTPLLHIEKNIYAKCEFKNPGGSVKDRIALNMIQDALASGKIDKDTPIVEPTSGNTGIALAMMGAALGLQVFIVMPESMSIERRKLMEFLGAKLILTPAEKGMQGAIEKAKELVAQGAYMLNQFENPANPAMHEKTTAQEILEDLPDVAIFVAGVGTGGTITGVGKVLRKKGVQIVAVEPAKSPVLSGGAPGPHKIQGIGAGFIPKVVDVSLFTRIVTIEDDEAIATSKELAKTKGVMVGISSGANVAAARKLAREYPEKKIVTVLCDTAERYLSTDLFR</sequence>
<dbReference type="GO" id="GO:0006535">
    <property type="term" value="P:cysteine biosynthetic process from serine"/>
    <property type="evidence" value="ECO:0007669"/>
    <property type="project" value="UniProtKB-UniRule"/>
</dbReference>
<evidence type="ECO:0000256" key="8">
    <source>
        <dbReference type="ARBA" id="ARBA00023192"/>
    </source>
</evidence>
<feature type="domain" description="Tryptophan synthase beta chain-like PALP" evidence="13">
    <location>
        <begin position="6"/>
        <end position="279"/>
    </location>
</feature>
<dbReference type="InterPro" id="IPR050214">
    <property type="entry name" value="Cys_Synth/Cystath_Beta-Synth"/>
</dbReference>
<dbReference type="STRING" id="1069081.SAMN05660197_0022"/>
<dbReference type="RefSeq" id="WP_084274552.1">
    <property type="nucleotide sequence ID" value="NZ_AP026671.1"/>
</dbReference>
<evidence type="ECO:0000256" key="4">
    <source>
        <dbReference type="ARBA" id="ARBA00012681"/>
    </source>
</evidence>
<feature type="binding site" evidence="10">
    <location>
        <position position="253"/>
    </location>
    <ligand>
        <name>pyridoxal 5'-phosphate</name>
        <dbReference type="ChEBI" id="CHEBI:597326"/>
    </ligand>
</feature>
<dbReference type="NCBIfam" id="TIGR01139">
    <property type="entry name" value="cysK"/>
    <property type="match status" value="1"/>
</dbReference>
<evidence type="ECO:0000259" key="13">
    <source>
        <dbReference type="Pfam" id="PF00291"/>
    </source>
</evidence>
<dbReference type="InterPro" id="IPR001926">
    <property type="entry name" value="TrpB-like_PALP"/>
</dbReference>
<dbReference type="UniPathway" id="UPA00136">
    <property type="reaction ID" value="UER00200"/>
</dbReference>
<dbReference type="InterPro" id="IPR001216">
    <property type="entry name" value="P-phosphate_BS"/>
</dbReference>
<comment type="pathway">
    <text evidence="2">Amino-acid biosynthesis; L-cysteine biosynthesis; L-cysteine from L-serine: step 2/2.</text>
</comment>
<dbReference type="Gene3D" id="3.40.50.1100">
    <property type="match status" value="2"/>
</dbReference>
<dbReference type="EMBL" id="FWWZ01000001">
    <property type="protein sequence ID" value="SMC08275.1"/>
    <property type="molecule type" value="Genomic_DNA"/>
</dbReference>
<dbReference type="PANTHER" id="PTHR10314">
    <property type="entry name" value="CYSTATHIONINE BETA-SYNTHASE"/>
    <property type="match status" value="1"/>
</dbReference>
<evidence type="ECO:0000256" key="1">
    <source>
        <dbReference type="ARBA" id="ARBA00001933"/>
    </source>
</evidence>
<evidence type="ECO:0000256" key="5">
    <source>
        <dbReference type="ARBA" id="ARBA00022605"/>
    </source>
</evidence>
<evidence type="ECO:0000256" key="3">
    <source>
        <dbReference type="ARBA" id="ARBA00007103"/>
    </source>
</evidence>
<keyword evidence="7 10" id="KW-0663">Pyridoxal phosphate</keyword>
<evidence type="ECO:0000256" key="11">
    <source>
        <dbReference type="PIRSR" id="PIRSR605856-51"/>
    </source>
</evidence>
<keyword evidence="5 12" id="KW-0028">Amino-acid biosynthesis</keyword>
<comment type="similarity">
    <text evidence="3 12">Belongs to the cysteine synthase/cystathionine beta-synthase family.</text>
</comment>
<evidence type="ECO:0000256" key="7">
    <source>
        <dbReference type="ARBA" id="ARBA00022898"/>
    </source>
</evidence>
<gene>
    <name evidence="14" type="ORF">SAMN05660197_0022</name>
</gene>
<accession>A0A1W1WPY1</accession>
<dbReference type="OrthoDB" id="9805733at2"/>
<dbReference type="InterPro" id="IPR005859">
    <property type="entry name" value="CysK"/>
</dbReference>
<organism evidence="14 15">
    <name type="scientific">Nitratiruptor tergarcus DSM 16512</name>
    <dbReference type="NCBI Taxonomy" id="1069081"/>
    <lineage>
        <taxon>Bacteria</taxon>
        <taxon>Pseudomonadati</taxon>
        <taxon>Campylobacterota</taxon>
        <taxon>Epsilonproteobacteria</taxon>
        <taxon>Nautiliales</taxon>
        <taxon>Nitratiruptoraceae</taxon>
        <taxon>Nitratiruptor</taxon>
    </lineage>
</organism>
<feature type="binding site" evidence="10">
    <location>
        <begin position="167"/>
        <end position="171"/>
    </location>
    <ligand>
        <name>pyridoxal 5'-phosphate</name>
        <dbReference type="ChEBI" id="CHEBI:597326"/>
    </ligand>
</feature>
<dbReference type="FunFam" id="3.40.50.1100:FF:000006">
    <property type="entry name" value="Cysteine synthase"/>
    <property type="match status" value="1"/>
</dbReference>
<proteinExistence type="inferred from homology"/>
<protein>
    <recommendedName>
        <fullName evidence="4 12">Cysteine synthase</fullName>
        <ecNumber evidence="4 12">2.5.1.47</ecNumber>
    </recommendedName>
</protein>
<dbReference type="InterPro" id="IPR005856">
    <property type="entry name" value="Cys_synth"/>
</dbReference>
<feature type="modified residue" description="N6-(pyridoxal phosphate)lysine" evidence="11">
    <location>
        <position position="36"/>
    </location>
</feature>
<evidence type="ECO:0000313" key="14">
    <source>
        <dbReference type="EMBL" id="SMC08275.1"/>
    </source>
</evidence>
<feature type="binding site" evidence="10">
    <location>
        <position position="66"/>
    </location>
    <ligand>
        <name>pyridoxal 5'-phosphate</name>
        <dbReference type="ChEBI" id="CHEBI:597326"/>
    </ligand>
</feature>